<dbReference type="KEGG" id="cmar:IMCC12053_342"/>
<evidence type="ECO:0000313" key="5">
    <source>
        <dbReference type="Proteomes" id="UP000064920"/>
    </source>
</evidence>
<dbReference type="Pfam" id="PF00294">
    <property type="entry name" value="PfkB"/>
    <property type="match status" value="1"/>
</dbReference>
<organism evidence="4 5">
    <name type="scientific">Celeribacter marinus</name>
    <dbReference type="NCBI Taxonomy" id="1397108"/>
    <lineage>
        <taxon>Bacteria</taxon>
        <taxon>Pseudomonadati</taxon>
        <taxon>Pseudomonadota</taxon>
        <taxon>Alphaproteobacteria</taxon>
        <taxon>Rhodobacterales</taxon>
        <taxon>Roseobacteraceae</taxon>
        <taxon>Celeribacter</taxon>
    </lineage>
</organism>
<evidence type="ECO:0000313" key="4">
    <source>
        <dbReference type="EMBL" id="ALI54292.1"/>
    </source>
</evidence>
<sequence>MIAHIEAFLALCKPCTTNSGYFRCFHRKKRLSAPKRTPSLAKRSKNADLWRMTQHPDILCIGSVLWDIIGRSDRSMRVGSDVPGRIVRVPGGVAMNIAMALSRFGLAPSVLTAVGRDAEGDELIAAATVRGIETAHVYRSDDLPTDTYMAIEGANGLIAAIADAHSLEAAGDKILRPLKDGRLGSEHAPYCGLVALDGNLTTELLRDIARSPVFALADLRVAPASPGKAERLMPLLTHPKATLYVNLEEAGLLAHRAFDSAADAATALVELGAHRVLVTNGGHDASLARAGHLITQTPPEVLVARVTGAGDTFMAAHIAAELRGASDEAALTQALQAAAHYVSGDTPL</sequence>
<evidence type="ECO:0000256" key="2">
    <source>
        <dbReference type="ARBA" id="ARBA00022777"/>
    </source>
</evidence>
<dbReference type="PANTHER" id="PTHR10584">
    <property type="entry name" value="SUGAR KINASE"/>
    <property type="match status" value="1"/>
</dbReference>
<dbReference type="InterPro" id="IPR011611">
    <property type="entry name" value="PfkB_dom"/>
</dbReference>
<dbReference type="EMBL" id="CP012023">
    <property type="protein sequence ID" value="ALI54292.1"/>
    <property type="molecule type" value="Genomic_DNA"/>
</dbReference>
<proteinExistence type="predicted"/>
<keyword evidence="5" id="KW-1185">Reference proteome</keyword>
<keyword evidence="2 4" id="KW-0418">Kinase</keyword>
<evidence type="ECO:0000259" key="3">
    <source>
        <dbReference type="Pfam" id="PF00294"/>
    </source>
</evidence>
<dbReference type="AlphaFoldDB" id="A0A0P0A7K2"/>
<dbReference type="PANTHER" id="PTHR10584:SF166">
    <property type="entry name" value="RIBOKINASE"/>
    <property type="match status" value="1"/>
</dbReference>
<dbReference type="Gene3D" id="3.40.1190.20">
    <property type="match status" value="1"/>
</dbReference>
<name>A0A0P0A7K2_9RHOB</name>
<dbReference type="PROSITE" id="PS00583">
    <property type="entry name" value="PFKB_KINASES_1"/>
    <property type="match status" value="1"/>
</dbReference>
<reference evidence="5" key="1">
    <citation type="submission" date="2015-05" db="EMBL/GenBank/DDBJ databases">
        <authorList>
            <person name="Oh H.-M."/>
            <person name="Yang J.-A."/>
            <person name="Cho J.-C."/>
            <person name="Kang I."/>
        </authorList>
    </citation>
    <scope>NUCLEOTIDE SEQUENCE [LARGE SCALE GENOMIC DNA]</scope>
    <source>
        <strain evidence="5">IMCC 12053</strain>
    </source>
</reference>
<dbReference type="PATRIC" id="fig|1397108.4.peg.355"/>
<gene>
    <name evidence="4" type="ORF">IMCC12053_342</name>
</gene>
<dbReference type="SUPFAM" id="SSF53613">
    <property type="entry name" value="Ribokinase-like"/>
    <property type="match status" value="1"/>
</dbReference>
<dbReference type="GO" id="GO:0016301">
    <property type="term" value="F:kinase activity"/>
    <property type="evidence" value="ECO:0007669"/>
    <property type="project" value="UniProtKB-KW"/>
</dbReference>
<dbReference type="InterPro" id="IPR029056">
    <property type="entry name" value="Ribokinase-like"/>
</dbReference>
<dbReference type="InterPro" id="IPR002173">
    <property type="entry name" value="Carboh/pur_kinase_PfkB_CS"/>
</dbReference>
<accession>A0A0P0A7K2</accession>
<keyword evidence="1" id="KW-0808">Transferase</keyword>
<dbReference type="STRING" id="1397108.IMCC12053_342"/>
<evidence type="ECO:0000256" key="1">
    <source>
        <dbReference type="ARBA" id="ARBA00022679"/>
    </source>
</evidence>
<protein>
    <submittedName>
        <fullName evidence="4">Putative sugar kinase in cluster with indigoidine synthase indA, PfkB family of kinase</fullName>
    </submittedName>
</protein>
<dbReference type="Proteomes" id="UP000064920">
    <property type="component" value="Chromosome"/>
</dbReference>
<feature type="domain" description="Carbohydrate kinase PfkB" evidence="3">
    <location>
        <begin position="57"/>
        <end position="342"/>
    </location>
</feature>